<dbReference type="Pfam" id="PF00419">
    <property type="entry name" value="Fimbrial"/>
    <property type="match status" value="1"/>
</dbReference>
<dbReference type="Proteomes" id="UP000041882">
    <property type="component" value="Unassembled WGS sequence"/>
</dbReference>
<dbReference type="GO" id="GO:0043709">
    <property type="term" value="P:cell adhesion involved in single-species biofilm formation"/>
    <property type="evidence" value="ECO:0007669"/>
    <property type="project" value="TreeGrafter"/>
</dbReference>
<feature type="chain" id="PRO_5006693774" evidence="5">
    <location>
        <begin position="30"/>
        <end position="186"/>
    </location>
</feature>
<evidence type="ECO:0000259" key="6">
    <source>
        <dbReference type="Pfam" id="PF00419"/>
    </source>
</evidence>
<comment type="subcellular location">
    <subcellularLocation>
        <location evidence="1">Fimbrium</location>
    </subcellularLocation>
</comment>
<comment type="similarity">
    <text evidence="2">Belongs to the fimbrial protein family.</text>
</comment>
<dbReference type="InterPro" id="IPR050263">
    <property type="entry name" value="Bact_Fimbrial_Adh_Pro"/>
</dbReference>
<dbReference type="InterPro" id="IPR008966">
    <property type="entry name" value="Adhesion_dom_sf"/>
</dbReference>
<accession>A0A0T9NB04</accession>
<keyword evidence="8" id="KW-1185">Reference proteome</keyword>
<evidence type="ECO:0000313" key="8">
    <source>
        <dbReference type="Proteomes" id="UP000041882"/>
    </source>
</evidence>
<dbReference type="InterPro" id="IPR000259">
    <property type="entry name" value="Adhesion_dom_fimbrial"/>
</dbReference>
<dbReference type="RefSeq" id="WP_050112092.1">
    <property type="nucleotide sequence ID" value="NZ_CABHXQ010000075.1"/>
</dbReference>
<dbReference type="SUPFAM" id="SSF49401">
    <property type="entry name" value="Bacterial adhesins"/>
    <property type="match status" value="1"/>
</dbReference>
<keyword evidence="3 5" id="KW-0732">Signal</keyword>
<organism evidence="7 8">
    <name type="scientific">Yersinia thracica</name>
    <dbReference type="NCBI Taxonomy" id="2890319"/>
    <lineage>
        <taxon>Bacteria</taxon>
        <taxon>Pseudomonadati</taxon>
        <taxon>Pseudomonadota</taxon>
        <taxon>Gammaproteobacteria</taxon>
        <taxon>Enterobacterales</taxon>
        <taxon>Yersiniaceae</taxon>
        <taxon>Yersinia</taxon>
    </lineage>
</organism>
<name>A0A0T9NB04_9GAMM</name>
<gene>
    <name evidence="7" type="primary">fimA</name>
    <name evidence="7" type="ORF">ERS008472_00057</name>
</gene>
<dbReference type="GO" id="GO:0009289">
    <property type="term" value="C:pilus"/>
    <property type="evidence" value="ECO:0007669"/>
    <property type="project" value="UniProtKB-SubCell"/>
</dbReference>
<keyword evidence="4" id="KW-0281">Fimbrium</keyword>
<dbReference type="AlphaFoldDB" id="A0A0T9NB04"/>
<dbReference type="Gene3D" id="2.60.40.1090">
    <property type="entry name" value="Fimbrial-type adhesion domain"/>
    <property type="match status" value="1"/>
</dbReference>
<reference evidence="8" key="1">
    <citation type="submission" date="2015-03" db="EMBL/GenBank/DDBJ databases">
        <authorList>
            <consortium name="Pathogen Informatics"/>
            <person name="Murphy D."/>
        </authorList>
    </citation>
    <scope>NUCLEOTIDE SEQUENCE [LARGE SCALE GENOMIC DNA]</scope>
    <source>
        <strain evidence="8">IP6945</strain>
    </source>
</reference>
<sequence>MKVHNKFLTQKLLPFSLLALLPLATSSYAAEVAGGTINFNGSVVTTACAVSSNSANINVEMGQVRTAALSAAASEASTMKKFSIVLEDCDSTVSKDVAVTFSGIPNNDDPTSLAVGSNGGTGTAQNVAVRLYSELGTVIKLGEASSAVALRDGLNTLIFGAKYYSPTGGATAGDASTVATYTLTYS</sequence>
<evidence type="ECO:0000313" key="7">
    <source>
        <dbReference type="EMBL" id="CNG95563.1"/>
    </source>
</evidence>
<feature type="signal peptide" evidence="5">
    <location>
        <begin position="1"/>
        <end position="29"/>
    </location>
</feature>
<evidence type="ECO:0000256" key="2">
    <source>
        <dbReference type="ARBA" id="ARBA00006671"/>
    </source>
</evidence>
<dbReference type="PANTHER" id="PTHR33420">
    <property type="entry name" value="FIMBRIAL SUBUNIT ELFA-RELATED"/>
    <property type="match status" value="1"/>
</dbReference>
<protein>
    <submittedName>
        <fullName evidence="7">Putative mannose-resistant/Proteus-like fimbrial protein</fullName>
    </submittedName>
</protein>
<dbReference type="InterPro" id="IPR036937">
    <property type="entry name" value="Adhesion_dom_fimbrial_sf"/>
</dbReference>
<dbReference type="EMBL" id="CQAW01000001">
    <property type="protein sequence ID" value="CNG95563.1"/>
    <property type="molecule type" value="Genomic_DNA"/>
</dbReference>
<dbReference type="PANTHER" id="PTHR33420:SF12">
    <property type="entry name" value="FIMBRIN-LIKE PROTEIN FIMI-RELATED"/>
    <property type="match status" value="1"/>
</dbReference>
<evidence type="ECO:0000256" key="3">
    <source>
        <dbReference type="ARBA" id="ARBA00022729"/>
    </source>
</evidence>
<evidence type="ECO:0000256" key="1">
    <source>
        <dbReference type="ARBA" id="ARBA00004561"/>
    </source>
</evidence>
<proteinExistence type="inferred from homology"/>
<evidence type="ECO:0000256" key="5">
    <source>
        <dbReference type="SAM" id="SignalP"/>
    </source>
</evidence>
<evidence type="ECO:0000256" key="4">
    <source>
        <dbReference type="ARBA" id="ARBA00023263"/>
    </source>
</evidence>
<feature type="domain" description="Fimbrial-type adhesion" evidence="6">
    <location>
        <begin position="37"/>
        <end position="185"/>
    </location>
</feature>